<dbReference type="AlphaFoldDB" id="A0A399D2Y8"/>
<dbReference type="PROSITE" id="PS51318">
    <property type="entry name" value="TAT"/>
    <property type="match status" value="1"/>
</dbReference>
<keyword evidence="3" id="KW-1185">Reference proteome</keyword>
<dbReference type="EMBL" id="QWET01000005">
    <property type="protein sequence ID" value="RIH65813.1"/>
    <property type="molecule type" value="Genomic_DNA"/>
</dbReference>
<proteinExistence type="predicted"/>
<dbReference type="Proteomes" id="UP000266441">
    <property type="component" value="Unassembled WGS sequence"/>
</dbReference>
<dbReference type="InterPro" id="IPR036812">
    <property type="entry name" value="NAD(P)_OxRdtase_dom_sf"/>
</dbReference>
<dbReference type="InterPro" id="IPR006311">
    <property type="entry name" value="TAT_signal"/>
</dbReference>
<dbReference type="PANTHER" id="PTHR43312:SF1">
    <property type="entry name" value="NADP-DEPENDENT OXIDOREDUCTASE DOMAIN-CONTAINING PROTEIN"/>
    <property type="match status" value="1"/>
</dbReference>
<dbReference type="Gene3D" id="3.20.20.100">
    <property type="entry name" value="NADP-dependent oxidoreductase domain"/>
    <property type="match status" value="1"/>
</dbReference>
<dbReference type="InterPro" id="IPR023210">
    <property type="entry name" value="NADP_OxRdtase_dom"/>
</dbReference>
<reference evidence="2 3" key="1">
    <citation type="journal article" date="2015" name="Int. J. Syst. Evol. Microbiol.">
        <title>Mariniphaga sediminis sp. nov., isolated from coastal sediment.</title>
        <authorList>
            <person name="Wang F.Q."/>
            <person name="Shen Q.Y."/>
            <person name="Chen G.J."/>
            <person name="Du Z.J."/>
        </authorList>
    </citation>
    <scope>NUCLEOTIDE SEQUENCE [LARGE SCALE GENOMIC DNA]</scope>
    <source>
        <strain evidence="2 3">SY21</strain>
    </source>
</reference>
<name>A0A399D2Y8_9BACT</name>
<evidence type="ECO:0000313" key="2">
    <source>
        <dbReference type="EMBL" id="RIH65813.1"/>
    </source>
</evidence>
<dbReference type="InterPro" id="IPR053135">
    <property type="entry name" value="AKR2_Oxidoreductase"/>
</dbReference>
<evidence type="ECO:0000259" key="1">
    <source>
        <dbReference type="Pfam" id="PF00248"/>
    </source>
</evidence>
<dbReference type="Pfam" id="PF00248">
    <property type="entry name" value="Aldo_ket_red"/>
    <property type="match status" value="1"/>
</dbReference>
<evidence type="ECO:0000313" key="3">
    <source>
        <dbReference type="Proteomes" id="UP000266441"/>
    </source>
</evidence>
<accession>A0A399D2Y8</accession>
<dbReference type="PANTHER" id="PTHR43312">
    <property type="entry name" value="D-THREO-ALDOSE 1-DEHYDROGENASE"/>
    <property type="match status" value="1"/>
</dbReference>
<protein>
    <recommendedName>
        <fullName evidence="1">NADP-dependent oxidoreductase domain-containing protein</fullName>
    </recommendedName>
</protein>
<feature type="domain" description="NADP-dependent oxidoreductase" evidence="1">
    <location>
        <begin position="57"/>
        <end position="310"/>
    </location>
</feature>
<comment type="caution">
    <text evidence="2">The sequence shown here is derived from an EMBL/GenBank/DDBJ whole genome shotgun (WGS) entry which is preliminary data.</text>
</comment>
<organism evidence="2 3">
    <name type="scientific">Mariniphaga sediminis</name>
    <dbReference type="NCBI Taxonomy" id="1628158"/>
    <lineage>
        <taxon>Bacteria</taxon>
        <taxon>Pseudomonadati</taxon>
        <taxon>Bacteroidota</taxon>
        <taxon>Bacteroidia</taxon>
        <taxon>Marinilabiliales</taxon>
        <taxon>Prolixibacteraceae</taxon>
        <taxon>Mariniphaga</taxon>
    </lineage>
</organism>
<sequence>MTIKEKYQISRRNFIKVSAATTAGMSMMPLGGCNVEKVPAPMKRKFGKHDFMVTTLGLGGQASLQWTPEDVDPVPIILKAFDLGINYFDTSNLYADSQLNYNKAFQKLNLIPGKDSYNAELRKSIWLTSKTAMRWGNPGWPERENVRNWSNGENVECAVDDVKRSLTQLFGDGNGWYPEGAYLDMVLVHTLHNEAEIDVLYEGLETPLDPDGNFGALVALRDLRDGTNLTGMNPKNEKLIKHIGFSGHNNPPAMIDMIQRDEWGILDGMLVAINANDRLMFNMQHNVIPVAEAKGLGIIGMKAFADAAMYHKESRWSRNPEDVYRQVGEPGLPSRPLIEYSLTTPGVHTLIIGIGQIDEDPMKCQLVQNLYASQIEPDGLTDEERLKIEQLAANAKDGKTNYFQMGKEEFVAGPRMLKKEEKAGKNVFSWQTAFAGDEPISHYEVLIDGQVAGTVKHKPQTLKSKPFVFETDKSGAEVLVAAIDKTGNRMQAKLV</sequence>
<dbReference type="OrthoDB" id="9773828at2"/>
<dbReference type="RefSeq" id="WP_119349655.1">
    <property type="nucleotide sequence ID" value="NZ_JBFHKJ010000627.1"/>
</dbReference>
<gene>
    <name evidence="2" type="ORF">D1164_08350</name>
</gene>
<dbReference type="SUPFAM" id="SSF51430">
    <property type="entry name" value="NAD(P)-linked oxidoreductase"/>
    <property type="match status" value="1"/>
</dbReference>